<proteinExistence type="predicted"/>
<evidence type="ECO:0008006" key="3">
    <source>
        <dbReference type="Google" id="ProtNLM"/>
    </source>
</evidence>
<accession>A0ABP8I132</accession>
<dbReference type="SUPFAM" id="SSF54909">
    <property type="entry name" value="Dimeric alpha+beta barrel"/>
    <property type="match status" value="1"/>
</dbReference>
<dbReference type="EMBL" id="BAABGJ010000058">
    <property type="protein sequence ID" value="GAA4349117.1"/>
    <property type="molecule type" value="Genomic_DNA"/>
</dbReference>
<dbReference type="InterPro" id="IPR011008">
    <property type="entry name" value="Dimeric_a/b-barrel"/>
</dbReference>
<comment type="caution">
    <text evidence="1">The sequence shown here is derived from an EMBL/GenBank/DDBJ whole genome shotgun (WGS) entry which is preliminary data.</text>
</comment>
<dbReference type="RefSeq" id="WP_345539584.1">
    <property type="nucleotide sequence ID" value="NZ_BAABGJ010000058.1"/>
</dbReference>
<evidence type="ECO:0000313" key="1">
    <source>
        <dbReference type="EMBL" id="GAA4349117.1"/>
    </source>
</evidence>
<keyword evidence="2" id="KW-1185">Reference proteome</keyword>
<reference evidence="2" key="1">
    <citation type="journal article" date="2019" name="Int. J. Syst. Evol. Microbiol.">
        <title>The Global Catalogue of Microorganisms (GCM) 10K type strain sequencing project: providing services to taxonomists for standard genome sequencing and annotation.</title>
        <authorList>
            <consortium name="The Broad Institute Genomics Platform"/>
            <consortium name="The Broad Institute Genome Sequencing Center for Infectious Disease"/>
            <person name="Wu L."/>
            <person name="Ma J."/>
        </authorList>
    </citation>
    <scope>NUCLEOTIDE SEQUENCE [LARGE SCALE GENOMIC DNA]</scope>
    <source>
        <strain evidence="2">JCM 17804</strain>
    </source>
</reference>
<protein>
    <recommendedName>
        <fullName evidence="3">DUF1330 domain-containing protein</fullName>
    </recommendedName>
</protein>
<sequence length="98" mass="11030">MRNKGTVIVMYDAPSEADAWMHGPHYDEVLRTPGVTEVRRYEAVAGPEGCRKYIALIDSDDIDATLAWRDSAEGQRSQAEANERGVDNRYAIVAKRIY</sequence>
<organism evidence="1 2">
    <name type="scientific">Variovorax defluvii</name>
    <dbReference type="NCBI Taxonomy" id="913761"/>
    <lineage>
        <taxon>Bacteria</taxon>
        <taxon>Pseudomonadati</taxon>
        <taxon>Pseudomonadota</taxon>
        <taxon>Betaproteobacteria</taxon>
        <taxon>Burkholderiales</taxon>
        <taxon>Comamonadaceae</taxon>
        <taxon>Variovorax</taxon>
    </lineage>
</organism>
<name>A0ABP8I132_9BURK</name>
<evidence type="ECO:0000313" key="2">
    <source>
        <dbReference type="Proteomes" id="UP001500975"/>
    </source>
</evidence>
<dbReference type="Proteomes" id="UP001500975">
    <property type="component" value="Unassembled WGS sequence"/>
</dbReference>
<gene>
    <name evidence="1" type="ORF">GCM10023165_35600</name>
</gene>